<dbReference type="InterPro" id="IPR014576">
    <property type="entry name" value="Pesterase_YhaO"/>
</dbReference>
<evidence type="ECO:0000313" key="4">
    <source>
        <dbReference type="Proteomes" id="UP000294321"/>
    </source>
</evidence>
<dbReference type="CDD" id="cd00840">
    <property type="entry name" value="MPP_Mre11_N"/>
    <property type="match status" value="1"/>
</dbReference>
<reference evidence="4" key="1">
    <citation type="submission" date="2018-12" db="EMBL/GenBank/DDBJ databases">
        <title>A new species of lactobacillus.</title>
        <authorList>
            <person name="Jian Y."/>
            <person name="Xin L."/>
            <person name="Hong Z.J."/>
            <person name="Ming L.Z."/>
            <person name="Hong X.Z."/>
        </authorList>
    </citation>
    <scope>NUCLEOTIDE SEQUENCE [LARGE SCALE GENOMIC DNA]</scope>
    <source>
        <strain evidence="4">HSLZ-75</strain>
    </source>
</reference>
<protein>
    <submittedName>
        <fullName evidence="3">Exonuclease SbcCD subunit D</fullName>
    </submittedName>
</protein>
<dbReference type="EMBL" id="CP034726">
    <property type="protein sequence ID" value="QBP18692.1"/>
    <property type="molecule type" value="Genomic_DNA"/>
</dbReference>
<name>A0A4P6ZMM9_9LACO</name>
<dbReference type="Gene3D" id="3.60.21.10">
    <property type="match status" value="1"/>
</dbReference>
<evidence type="ECO:0000313" key="3">
    <source>
        <dbReference type="EMBL" id="QBP18692.1"/>
    </source>
</evidence>
<dbReference type="KEGG" id="lji:ELX58_06025"/>
<dbReference type="PANTHER" id="PTHR30337">
    <property type="entry name" value="COMPONENT OF ATP-DEPENDENT DSDNA EXONUCLEASE"/>
    <property type="match status" value="1"/>
</dbReference>
<organism evidence="3 4">
    <name type="scientific">Acetilactobacillus jinshanensis</name>
    <dbReference type="NCBI Taxonomy" id="1720083"/>
    <lineage>
        <taxon>Bacteria</taxon>
        <taxon>Bacillati</taxon>
        <taxon>Bacillota</taxon>
        <taxon>Bacilli</taxon>
        <taxon>Lactobacillales</taxon>
        <taxon>Lactobacillaceae</taxon>
        <taxon>Acetilactobacillus</taxon>
    </lineage>
</organism>
<gene>
    <name evidence="3" type="ORF">ELX58_06025</name>
</gene>
<dbReference type="InterPro" id="IPR029052">
    <property type="entry name" value="Metallo-depent_PP-like"/>
</dbReference>
<dbReference type="InterPro" id="IPR041796">
    <property type="entry name" value="Mre11_N"/>
</dbReference>
<keyword evidence="4" id="KW-1185">Reference proteome</keyword>
<dbReference type="SUPFAM" id="SSF56300">
    <property type="entry name" value="Metallo-dependent phosphatases"/>
    <property type="match status" value="1"/>
</dbReference>
<dbReference type="Proteomes" id="UP000294321">
    <property type="component" value="Chromosome"/>
</dbReference>
<keyword evidence="1" id="KW-0378">Hydrolase</keyword>
<dbReference type="OrthoDB" id="9773856at2"/>
<dbReference type="PANTHER" id="PTHR30337:SF7">
    <property type="entry name" value="PHOSPHOESTERASE"/>
    <property type="match status" value="1"/>
</dbReference>
<dbReference type="Pfam" id="PF00149">
    <property type="entry name" value="Metallophos"/>
    <property type="match status" value="1"/>
</dbReference>
<dbReference type="RefSeq" id="WP_133442250.1">
    <property type="nucleotide sequence ID" value="NZ_CP034726.1"/>
</dbReference>
<dbReference type="GO" id="GO:0004527">
    <property type="term" value="F:exonuclease activity"/>
    <property type="evidence" value="ECO:0007669"/>
    <property type="project" value="UniProtKB-KW"/>
</dbReference>
<dbReference type="AlphaFoldDB" id="A0A4P6ZMM9"/>
<accession>A0A4P6ZMM9</accession>
<feature type="domain" description="Calcineurin-like phosphoesterase" evidence="2">
    <location>
        <begin position="1"/>
        <end position="198"/>
    </location>
</feature>
<proteinExistence type="predicted"/>
<evidence type="ECO:0000256" key="1">
    <source>
        <dbReference type="ARBA" id="ARBA00022801"/>
    </source>
</evidence>
<keyword evidence="3" id="KW-0269">Exonuclease</keyword>
<dbReference type="InterPro" id="IPR050535">
    <property type="entry name" value="DNA_Repair-Maintenance_Comp"/>
</dbReference>
<evidence type="ECO:0000259" key="2">
    <source>
        <dbReference type="Pfam" id="PF00149"/>
    </source>
</evidence>
<dbReference type="PIRSF" id="PIRSF033091">
    <property type="entry name" value="Pesterase_YhaO"/>
    <property type="match status" value="1"/>
</dbReference>
<sequence>MKFIHTADLHLDSPFDNLRNDGTPDAVWNLVYHSTYQSFAKIVRSAIDQQVDFVLIVGDLFDRQDQNVHAQNFLKHELSLLDQHQIPVLLSFGNHDYYSGDYQKLSYPGNTYVFPKQVTTKSLKLRDGTIVNVTGFSYGSRWEQQRIINDFPVKHDCDYQIGMIHGQISSGSSNYTPFSLDELLSKHYDYWALGHIHKRQVLNKWPPVVYPGNIQGRTPNETGDKGYLLVDSNHQFQPEFHATSLINWVTLPVQVTTVKDENELVDLILSTVQQQKYQKFHLVNIQLQLTNATNVNSDLITLINNQNLLDQLQALLQNHYQEWNAWVYNVTLSQHHDSKLQLKSDVWKKSADQVFQIGNVDQIAKKLFQRSFINQRFNKSKAINQLKQHVTQLILNHRGSQDDN</sequence>
<dbReference type="InterPro" id="IPR004843">
    <property type="entry name" value="Calcineurin-like_PHP"/>
</dbReference>
<keyword evidence="3" id="KW-0540">Nuclease</keyword>